<gene>
    <name evidence="2" type="ORF">F960_03421</name>
</gene>
<dbReference type="GeneID" id="84210688"/>
<dbReference type="AlphaFoldDB" id="N8Y5V3"/>
<dbReference type="eggNOG" id="ENOG50303NU">
    <property type="taxonomic scope" value="Bacteria"/>
</dbReference>
<dbReference type="HOGENOM" id="CLU_139563_0_0_6"/>
<organism evidence="2 3">
    <name type="scientific">Acinetobacter gerneri DSM 14967 = CIP 107464 = MTCC 9824</name>
    <dbReference type="NCBI Taxonomy" id="1120926"/>
    <lineage>
        <taxon>Bacteria</taxon>
        <taxon>Pseudomonadati</taxon>
        <taxon>Pseudomonadota</taxon>
        <taxon>Gammaproteobacteria</taxon>
        <taxon>Moraxellales</taxon>
        <taxon>Moraxellaceae</taxon>
        <taxon>Acinetobacter</taxon>
    </lineage>
</organism>
<dbReference type="InterPro" id="IPR032301">
    <property type="entry name" value="DUF4844"/>
</dbReference>
<dbReference type="PATRIC" id="fig|1120926.3.peg.3314"/>
<reference evidence="2 3" key="1">
    <citation type="submission" date="2013-02" db="EMBL/GenBank/DDBJ databases">
        <title>The Genome Sequence of Acinetobacter gerneri CIP 107464.</title>
        <authorList>
            <consortium name="The Broad Institute Genome Sequencing Platform"/>
            <consortium name="The Broad Institute Genome Sequencing Center for Infectious Disease"/>
            <person name="Cerqueira G."/>
            <person name="Feldgarden M."/>
            <person name="Courvalin P."/>
            <person name="Perichon B."/>
            <person name="Grillot-Courvalin C."/>
            <person name="Clermont D."/>
            <person name="Rocha E."/>
            <person name="Yoon E.-J."/>
            <person name="Nemec A."/>
            <person name="Walker B."/>
            <person name="Young S.K."/>
            <person name="Zeng Q."/>
            <person name="Gargeya S."/>
            <person name="Fitzgerald M."/>
            <person name="Haas B."/>
            <person name="Abouelleil A."/>
            <person name="Alvarado L."/>
            <person name="Arachchi H.M."/>
            <person name="Berlin A.M."/>
            <person name="Chapman S.B."/>
            <person name="Dewar J."/>
            <person name="Goldberg J."/>
            <person name="Griggs A."/>
            <person name="Gujja S."/>
            <person name="Hansen M."/>
            <person name="Howarth C."/>
            <person name="Imamovic A."/>
            <person name="Larimer J."/>
            <person name="McCowan C."/>
            <person name="Murphy C."/>
            <person name="Neiman D."/>
            <person name="Pearson M."/>
            <person name="Priest M."/>
            <person name="Roberts A."/>
            <person name="Saif S."/>
            <person name="Shea T."/>
            <person name="Sisk P."/>
            <person name="Sykes S."/>
            <person name="Wortman J."/>
            <person name="Nusbaum C."/>
            <person name="Birren B."/>
        </authorList>
    </citation>
    <scope>NUCLEOTIDE SEQUENCE [LARGE SCALE GENOMIC DNA]</scope>
    <source>
        <strain evidence="2 3">CIP 107464</strain>
    </source>
</reference>
<feature type="chain" id="PRO_5004136768" description="DUF4844 domain-containing protein" evidence="1">
    <location>
        <begin position="27"/>
        <end position="160"/>
    </location>
</feature>
<evidence type="ECO:0000313" key="2">
    <source>
        <dbReference type="EMBL" id="ENV32036.1"/>
    </source>
</evidence>
<feature type="signal peptide" evidence="1">
    <location>
        <begin position="1"/>
        <end position="26"/>
    </location>
</feature>
<evidence type="ECO:0000313" key="3">
    <source>
        <dbReference type="Proteomes" id="UP000013117"/>
    </source>
</evidence>
<evidence type="ECO:0000256" key="1">
    <source>
        <dbReference type="SAM" id="SignalP"/>
    </source>
</evidence>
<dbReference type="STRING" id="202952.GCA_000747725_03563"/>
<protein>
    <recommendedName>
        <fullName evidence="4">DUF4844 domain-containing protein</fullName>
    </recommendedName>
</protein>
<sequence length="160" mass="18590">MPYKQKIFKLILIVFLQTTAFTTVLAKPSPNVDYLELNIDVIKRLMIFSEQEHFAEFASGSKTRHYILNESIRLASLNFVLLYKEKQPTQADLLNTLQETINKIPRDRFDTDEAEQIATNFENIMDIVGLESSNGILNTWMYGEEISNMIEKQRHNTQSK</sequence>
<dbReference type="RefSeq" id="WP_004867289.1">
    <property type="nucleotide sequence ID" value="NZ_ASYY01000045.1"/>
</dbReference>
<keyword evidence="1" id="KW-0732">Signal</keyword>
<comment type="caution">
    <text evidence="2">The sequence shown here is derived from an EMBL/GenBank/DDBJ whole genome shotgun (WGS) entry which is preliminary data.</text>
</comment>
<proteinExistence type="predicted"/>
<name>N8Y5V3_9GAMM</name>
<keyword evidence="3" id="KW-1185">Reference proteome</keyword>
<dbReference type="InterPro" id="IPR038360">
    <property type="entry name" value="DUF4844_sf"/>
</dbReference>
<accession>N8Y5V3</accession>
<dbReference type="EMBL" id="APPN01000080">
    <property type="protein sequence ID" value="ENV32036.1"/>
    <property type="molecule type" value="Genomic_DNA"/>
</dbReference>
<dbReference type="Pfam" id="PF16133">
    <property type="entry name" value="DUF4844"/>
    <property type="match status" value="1"/>
</dbReference>
<dbReference type="Gene3D" id="1.20.1480.40">
    <property type="entry name" value="Uncharacterised protein PF16133, DUF4844"/>
    <property type="match status" value="1"/>
</dbReference>
<dbReference type="Proteomes" id="UP000013117">
    <property type="component" value="Unassembled WGS sequence"/>
</dbReference>
<evidence type="ECO:0008006" key="4">
    <source>
        <dbReference type="Google" id="ProtNLM"/>
    </source>
</evidence>